<proteinExistence type="inferred from homology"/>
<dbReference type="SUPFAM" id="SSF52304">
    <property type="entry name" value="Type II 3-dehydroquinate dehydratase"/>
    <property type="match status" value="1"/>
</dbReference>
<evidence type="ECO:0000256" key="1">
    <source>
        <dbReference type="ARBA" id="ARBA00001864"/>
    </source>
</evidence>
<dbReference type="AlphaFoldDB" id="A0A1G9ZA97"/>
<feature type="active site" description="Proton donor" evidence="7 8">
    <location>
        <position position="100"/>
    </location>
</feature>
<feature type="binding site" evidence="7 9">
    <location>
        <begin position="101"/>
        <end position="102"/>
    </location>
    <ligand>
        <name>substrate</name>
    </ligand>
</feature>
<evidence type="ECO:0000256" key="8">
    <source>
        <dbReference type="PIRSR" id="PIRSR001399-1"/>
    </source>
</evidence>
<dbReference type="GO" id="GO:0009423">
    <property type="term" value="P:chorismate biosynthetic process"/>
    <property type="evidence" value="ECO:0007669"/>
    <property type="project" value="UniProtKB-UniRule"/>
</dbReference>
<gene>
    <name evidence="7" type="primary">aroQ</name>
    <name evidence="11" type="ORF">SAMN05216498_1583</name>
</gene>
<dbReference type="RefSeq" id="WP_093856067.1">
    <property type="nucleotide sequence ID" value="NZ_BJVZ01000011.1"/>
</dbReference>
<keyword evidence="12" id="KW-1185">Reference proteome</keyword>
<dbReference type="NCBIfam" id="NF003805">
    <property type="entry name" value="PRK05395.1-2"/>
    <property type="match status" value="1"/>
</dbReference>
<comment type="similarity">
    <text evidence="3 7">Belongs to the type-II 3-dehydroquinase family.</text>
</comment>
<evidence type="ECO:0000256" key="6">
    <source>
        <dbReference type="ARBA" id="ARBA00023239"/>
    </source>
</evidence>
<comment type="catalytic activity">
    <reaction evidence="1 7">
        <text>3-dehydroquinate = 3-dehydroshikimate + H2O</text>
        <dbReference type="Rhea" id="RHEA:21096"/>
        <dbReference type="ChEBI" id="CHEBI:15377"/>
        <dbReference type="ChEBI" id="CHEBI:16630"/>
        <dbReference type="ChEBI" id="CHEBI:32364"/>
        <dbReference type="EC" id="4.2.1.10"/>
    </reaction>
</comment>
<keyword evidence="6 7" id="KW-0456">Lyase</keyword>
<accession>A0A1G9ZA97</accession>
<dbReference type="HAMAP" id="MF_00169">
    <property type="entry name" value="AroQ"/>
    <property type="match status" value="1"/>
</dbReference>
<evidence type="ECO:0000256" key="4">
    <source>
        <dbReference type="ARBA" id="ARBA00011193"/>
    </source>
</evidence>
<name>A0A1G9ZA97_9BACI</name>
<dbReference type="GO" id="GO:0008652">
    <property type="term" value="P:amino acid biosynthetic process"/>
    <property type="evidence" value="ECO:0007669"/>
    <property type="project" value="UniProtKB-KW"/>
</dbReference>
<dbReference type="InterPro" id="IPR036441">
    <property type="entry name" value="DHquinase_II_sf"/>
</dbReference>
<evidence type="ECO:0000256" key="10">
    <source>
        <dbReference type="PIRSR" id="PIRSR001399-3"/>
    </source>
</evidence>
<evidence type="ECO:0000256" key="3">
    <source>
        <dbReference type="ARBA" id="ARBA00011037"/>
    </source>
</evidence>
<keyword evidence="7" id="KW-0057">Aromatic amino acid biosynthesis</keyword>
<feature type="binding site" evidence="7 9">
    <location>
        <position position="87"/>
    </location>
    <ligand>
        <name>substrate</name>
    </ligand>
</feature>
<dbReference type="EMBL" id="FNIG01000003">
    <property type="protein sequence ID" value="SDN17556.1"/>
    <property type="molecule type" value="Genomic_DNA"/>
</dbReference>
<dbReference type="EC" id="4.2.1.10" evidence="5 7"/>
<dbReference type="NCBIfam" id="NF003806">
    <property type="entry name" value="PRK05395.1-3"/>
    <property type="match status" value="1"/>
</dbReference>
<dbReference type="Pfam" id="PF01220">
    <property type="entry name" value="DHquinase_II"/>
    <property type="match status" value="1"/>
</dbReference>
<feature type="site" description="Transition state stabilizer" evidence="7 10">
    <location>
        <position position="18"/>
    </location>
</feature>
<dbReference type="GO" id="GO:0009073">
    <property type="term" value="P:aromatic amino acid family biosynthetic process"/>
    <property type="evidence" value="ECO:0007669"/>
    <property type="project" value="UniProtKB-KW"/>
</dbReference>
<evidence type="ECO:0000256" key="5">
    <source>
        <dbReference type="ARBA" id="ARBA00012060"/>
    </source>
</evidence>
<evidence type="ECO:0000256" key="2">
    <source>
        <dbReference type="ARBA" id="ARBA00004902"/>
    </source>
</evidence>
<feature type="binding site" evidence="7 9">
    <location>
        <position position="111"/>
    </location>
    <ligand>
        <name>substrate</name>
    </ligand>
</feature>
<feature type="binding site" evidence="7 9">
    <location>
        <position position="74"/>
    </location>
    <ligand>
        <name>substrate</name>
    </ligand>
</feature>
<dbReference type="NCBIfam" id="TIGR01088">
    <property type="entry name" value="aroQ"/>
    <property type="match status" value="1"/>
</dbReference>
<comment type="subunit">
    <text evidence="4 7">Homododecamer.</text>
</comment>
<evidence type="ECO:0000313" key="12">
    <source>
        <dbReference type="Proteomes" id="UP000199334"/>
    </source>
</evidence>
<evidence type="ECO:0000256" key="9">
    <source>
        <dbReference type="PIRSR" id="PIRSR001399-2"/>
    </source>
</evidence>
<protein>
    <recommendedName>
        <fullName evidence="5 7">3-dehydroquinate dehydratase</fullName>
        <shortName evidence="7">3-dehydroquinase</shortName>
        <ecNumber evidence="5 7">4.2.1.10</ecNumber>
    </recommendedName>
    <alternativeName>
        <fullName evidence="7">Type II DHQase</fullName>
    </alternativeName>
</protein>
<dbReference type="GO" id="GO:0003855">
    <property type="term" value="F:3-dehydroquinate dehydratase activity"/>
    <property type="evidence" value="ECO:0007669"/>
    <property type="project" value="UniProtKB-UniRule"/>
</dbReference>
<reference evidence="11 12" key="1">
    <citation type="submission" date="2016-10" db="EMBL/GenBank/DDBJ databases">
        <authorList>
            <person name="de Groot N.N."/>
        </authorList>
    </citation>
    <scope>NUCLEOTIDE SEQUENCE [LARGE SCALE GENOMIC DNA]</scope>
    <source>
        <strain evidence="11 12">CGMCC 1.3442</strain>
    </source>
</reference>
<dbReference type="Gene3D" id="3.40.50.9100">
    <property type="entry name" value="Dehydroquinase, class II"/>
    <property type="match status" value="1"/>
</dbReference>
<dbReference type="CDD" id="cd00466">
    <property type="entry name" value="DHQase_II"/>
    <property type="match status" value="1"/>
</dbReference>
<comment type="function">
    <text evidence="7">Catalyzes a trans-dehydration via an enolate intermediate.</text>
</comment>
<dbReference type="Proteomes" id="UP000199334">
    <property type="component" value="Unassembled WGS sequence"/>
</dbReference>
<evidence type="ECO:0000313" key="11">
    <source>
        <dbReference type="EMBL" id="SDN17556.1"/>
    </source>
</evidence>
<evidence type="ECO:0000256" key="7">
    <source>
        <dbReference type="HAMAP-Rule" id="MF_00169"/>
    </source>
</evidence>
<comment type="pathway">
    <text evidence="2 7">Metabolic intermediate biosynthesis; chorismate biosynthesis; chorismate from D-erythrose 4-phosphate and phosphoenolpyruvate: step 3/7.</text>
</comment>
<dbReference type="UniPathway" id="UPA00053">
    <property type="reaction ID" value="UER00086"/>
</dbReference>
<dbReference type="PANTHER" id="PTHR21272">
    <property type="entry name" value="CATABOLIC 3-DEHYDROQUINASE"/>
    <property type="match status" value="1"/>
</dbReference>
<sequence length="149" mass="16370">MAKILLLNGPNLNLLGNRNQDVYGSNTLADIERSVSDLLQRHQIQTEAYQSNHEGQLIDRLHKANQKCSGVILNPGAFTHTSVALRDAVEAIDIPVIEVHLSNIHNREPFRHQSYIAPVAAGQIIGLGPTSYLAAAYSLIQIIQKRGES</sequence>
<dbReference type="STRING" id="237069.SAMN05216498_1583"/>
<dbReference type="PIRSF" id="PIRSF001399">
    <property type="entry name" value="DHquinase_II"/>
    <property type="match status" value="1"/>
</dbReference>
<dbReference type="OrthoDB" id="9790793at2"/>
<dbReference type="NCBIfam" id="NF003807">
    <property type="entry name" value="PRK05395.1-4"/>
    <property type="match status" value="1"/>
</dbReference>
<dbReference type="GO" id="GO:0019631">
    <property type="term" value="P:quinate catabolic process"/>
    <property type="evidence" value="ECO:0007669"/>
    <property type="project" value="TreeGrafter"/>
</dbReference>
<dbReference type="PANTHER" id="PTHR21272:SF3">
    <property type="entry name" value="CATABOLIC 3-DEHYDROQUINASE"/>
    <property type="match status" value="1"/>
</dbReference>
<dbReference type="InterPro" id="IPR001874">
    <property type="entry name" value="DHquinase_II"/>
</dbReference>
<feature type="binding site" evidence="7 9">
    <location>
        <position position="80"/>
    </location>
    <ligand>
        <name>substrate</name>
    </ligand>
</feature>
<organism evidence="11 12">
    <name type="scientific">Tenuibacillus multivorans</name>
    <dbReference type="NCBI Taxonomy" id="237069"/>
    <lineage>
        <taxon>Bacteria</taxon>
        <taxon>Bacillati</taxon>
        <taxon>Bacillota</taxon>
        <taxon>Bacilli</taxon>
        <taxon>Bacillales</taxon>
        <taxon>Bacillaceae</taxon>
        <taxon>Tenuibacillus</taxon>
    </lineage>
</organism>
<feature type="active site" description="Proton acceptor" evidence="7 8">
    <location>
        <position position="23"/>
    </location>
</feature>
<keyword evidence="7" id="KW-0028">Amino-acid biosynthesis</keyword>